<proteinExistence type="predicted"/>
<evidence type="ECO:0000313" key="1">
    <source>
        <dbReference type="EMBL" id="MDE1348484.1"/>
    </source>
</evidence>
<dbReference type="AlphaFoldDB" id="A0A9X4FD21"/>
<protein>
    <submittedName>
        <fullName evidence="1">Uncharacterized protein</fullName>
    </submittedName>
</protein>
<comment type="caution">
    <text evidence="1">The sequence shown here is derived from an EMBL/GenBank/DDBJ whole genome shotgun (WGS) entry which is preliminary data.</text>
</comment>
<gene>
    <name evidence="2" type="ORF">L9W73_17575</name>
    <name evidence="1" type="ORF">L9X51_19190</name>
</gene>
<name>A0A9X4FD21_9VIBR</name>
<dbReference type="RefSeq" id="WP_176314050.1">
    <property type="nucleotide sequence ID" value="NZ_JAKNAP010000134.1"/>
</dbReference>
<dbReference type="EMBL" id="JAKNAX010000158">
    <property type="protein sequence ID" value="MDE1348484.1"/>
    <property type="molecule type" value="Genomic_DNA"/>
</dbReference>
<organism evidence="1 3">
    <name type="scientific">Vibrio aestuarianus</name>
    <dbReference type="NCBI Taxonomy" id="28171"/>
    <lineage>
        <taxon>Bacteria</taxon>
        <taxon>Pseudomonadati</taxon>
        <taxon>Pseudomonadota</taxon>
        <taxon>Gammaproteobacteria</taxon>
        <taxon>Vibrionales</taxon>
        <taxon>Vibrionaceae</taxon>
        <taxon>Vibrio</taxon>
    </lineage>
</organism>
<dbReference type="EMBL" id="JAKNAP010000134">
    <property type="protein sequence ID" value="MDE1359086.1"/>
    <property type="molecule type" value="Genomic_DNA"/>
</dbReference>
<accession>A0A9X4FD21</accession>
<evidence type="ECO:0000313" key="2">
    <source>
        <dbReference type="EMBL" id="MDE1359086.1"/>
    </source>
</evidence>
<evidence type="ECO:0000313" key="3">
    <source>
        <dbReference type="Proteomes" id="UP001140978"/>
    </source>
</evidence>
<dbReference type="Proteomes" id="UP001140978">
    <property type="component" value="Unassembled WGS sequence"/>
</dbReference>
<dbReference type="Proteomes" id="UP001140973">
    <property type="component" value="Unassembled WGS sequence"/>
</dbReference>
<sequence>MDYFSLAVGFLVGTATGAAGTYFGNKYTDQRKAKEQKKEIKSFYKSLWAKHEPLLKEMRQDLKNPDFKFHREFFLLSRSWSFVHAGKFLAYYLEEHENLEQQIKILESHGLIIEVTEFGKNVKKYQFSEHLAEHLLAE</sequence>
<reference evidence="1" key="1">
    <citation type="submission" date="2022-02" db="EMBL/GenBank/DDBJ databases">
        <title>Emergence and expansion in Europe of a Vibrio aestuarianus clonal complex pathogenic for oysters.</title>
        <authorList>
            <person name="Mesnil A."/>
            <person name="Travers M.-A."/>
        </authorList>
    </citation>
    <scope>NUCLEOTIDE SEQUENCE</scope>
    <source>
        <strain evidence="2">151-ITT-15-cp-1</strain>
        <strain evidence="1">19_064_15T1</strain>
    </source>
</reference>